<evidence type="ECO:0000313" key="3">
    <source>
        <dbReference type="Proteomes" id="UP001440612"/>
    </source>
</evidence>
<dbReference type="InterPro" id="IPR009506">
    <property type="entry name" value="YjiS-like"/>
</dbReference>
<protein>
    <submittedName>
        <fullName evidence="2">DUF1127 domain-containing protein</fullName>
    </submittedName>
</protein>
<reference evidence="3" key="1">
    <citation type="submission" date="2024-04" db="EMBL/GenBank/DDBJ databases">
        <title>Phylogenomic analyses of a clade within the roseobacter group suggest taxonomic reassignments of species of the genera Aestuariivita, Citreicella, Loktanella, Nautella, Pelagibaca, Ruegeria, Thalassobius, Thiobacimonas and Tropicibacter, and the proposal o.</title>
        <authorList>
            <person name="Jeon C.O."/>
        </authorList>
    </citation>
    <scope>NUCLEOTIDE SEQUENCE [LARGE SCALE GENOMIC DNA]</scope>
    <source>
        <strain evidence="3">BS5-3</strain>
    </source>
</reference>
<dbReference type="RefSeq" id="WP_341368770.1">
    <property type="nucleotide sequence ID" value="NZ_CP150951.2"/>
</dbReference>
<dbReference type="Pfam" id="PF06568">
    <property type="entry name" value="YjiS-like"/>
    <property type="match status" value="1"/>
</dbReference>
<gene>
    <name evidence="2" type="ORF">AABB29_08680</name>
</gene>
<accession>A0ABZ2V7Y9</accession>
<keyword evidence="3" id="KW-1185">Reference proteome</keyword>
<organism evidence="2 3">
    <name type="scientific">Yoonia phaeophyticola</name>
    <dbReference type="NCBI Taxonomy" id="3137369"/>
    <lineage>
        <taxon>Bacteria</taxon>
        <taxon>Pseudomonadati</taxon>
        <taxon>Pseudomonadota</taxon>
        <taxon>Alphaproteobacteria</taxon>
        <taxon>Rhodobacterales</taxon>
        <taxon>Paracoccaceae</taxon>
        <taxon>Yoonia</taxon>
    </lineage>
</organism>
<evidence type="ECO:0000313" key="2">
    <source>
        <dbReference type="EMBL" id="WZC50669.1"/>
    </source>
</evidence>
<name>A0ABZ2V7Y9_9RHOB</name>
<feature type="domain" description="YjiS-like" evidence="1">
    <location>
        <begin position="23"/>
        <end position="56"/>
    </location>
</feature>
<dbReference type="Proteomes" id="UP001440612">
    <property type="component" value="Chromosome"/>
</dbReference>
<evidence type="ECO:0000259" key="1">
    <source>
        <dbReference type="Pfam" id="PF06568"/>
    </source>
</evidence>
<dbReference type="EMBL" id="CP150951">
    <property type="protein sequence ID" value="WZC50669.1"/>
    <property type="molecule type" value="Genomic_DNA"/>
</dbReference>
<proteinExistence type="predicted"/>
<sequence>MTISVSHAQTSCLAPRADHPTLLQRIANMASVYRQRKALRSLEPHLLADIGITQTEAAQESAKPVWNVPAHWSH</sequence>